<evidence type="ECO:0000313" key="2">
    <source>
        <dbReference type="EMBL" id="CAF4569203.1"/>
    </source>
</evidence>
<dbReference type="EMBL" id="CAJNOK010078855">
    <property type="protein sequence ID" value="CAF1679527.1"/>
    <property type="molecule type" value="Genomic_DNA"/>
</dbReference>
<proteinExistence type="predicted"/>
<sequence length="99" mass="11501">MIVDRTNEDPPSKRAYYLLGQDILKQFDSYQKGPIHMVINEQYELAKAMVDIEVLAYIASNNSIFMYRFDDLVIIDHSGDENQLGIEYDENEVIQIVIL</sequence>
<gene>
    <name evidence="1" type="ORF">OVA965_LOCUS46018</name>
    <name evidence="2" type="ORF">TMI583_LOCUS50118</name>
</gene>
<feature type="non-terminal residue" evidence="2">
    <location>
        <position position="99"/>
    </location>
</feature>
<comment type="caution">
    <text evidence="2">The sequence shown here is derived from an EMBL/GenBank/DDBJ whole genome shotgun (WGS) entry which is preliminary data.</text>
</comment>
<name>A0A8S2YNY7_9BILA</name>
<dbReference type="EMBL" id="CAJOBA010116628">
    <property type="protein sequence ID" value="CAF4569203.1"/>
    <property type="molecule type" value="Genomic_DNA"/>
</dbReference>
<reference evidence="2" key="1">
    <citation type="submission" date="2021-02" db="EMBL/GenBank/DDBJ databases">
        <authorList>
            <person name="Nowell W R."/>
        </authorList>
    </citation>
    <scope>NUCLEOTIDE SEQUENCE</scope>
</reference>
<organism evidence="2 3">
    <name type="scientific">Didymodactylos carnosus</name>
    <dbReference type="NCBI Taxonomy" id="1234261"/>
    <lineage>
        <taxon>Eukaryota</taxon>
        <taxon>Metazoa</taxon>
        <taxon>Spiralia</taxon>
        <taxon>Gnathifera</taxon>
        <taxon>Rotifera</taxon>
        <taxon>Eurotatoria</taxon>
        <taxon>Bdelloidea</taxon>
        <taxon>Philodinida</taxon>
        <taxon>Philodinidae</taxon>
        <taxon>Didymodactylos</taxon>
    </lineage>
</organism>
<evidence type="ECO:0000313" key="1">
    <source>
        <dbReference type="EMBL" id="CAF1679527.1"/>
    </source>
</evidence>
<accession>A0A8S2YNY7</accession>
<evidence type="ECO:0000313" key="3">
    <source>
        <dbReference type="Proteomes" id="UP000682733"/>
    </source>
</evidence>
<protein>
    <submittedName>
        <fullName evidence="2">Uncharacterized protein</fullName>
    </submittedName>
</protein>
<dbReference type="AlphaFoldDB" id="A0A8S2YNY7"/>
<dbReference type="Proteomes" id="UP000677228">
    <property type="component" value="Unassembled WGS sequence"/>
</dbReference>
<dbReference type="Proteomes" id="UP000682733">
    <property type="component" value="Unassembled WGS sequence"/>
</dbReference>